<feature type="transmembrane region" description="Helical" evidence="11">
    <location>
        <begin position="47"/>
        <end position="65"/>
    </location>
</feature>
<dbReference type="GO" id="GO:0031676">
    <property type="term" value="C:plasma membrane-derived thylakoid membrane"/>
    <property type="evidence" value="ECO:0007669"/>
    <property type="project" value="UniProtKB-SubCell"/>
</dbReference>
<keyword evidence="5 11" id="KW-0812">Transmembrane</keyword>
<keyword evidence="11" id="KW-0793">Thylakoid</keyword>
<dbReference type="HAMAP" id="MF_00447">
    <property type="entry name" value="PSI_PsaL"/>
    <property type="match status" value="1"/>
</dbReference>
<feature type="transmembrane region" description="Helical" evidence="11">
    <location>
        <begin position="128"/>
        <end position="147"/>
    </location>
</feature>
<dbReference type="NCBIfam" id="NF001930">
    <property type="entry name" value="PRK00704.2-1"/>
    <property type="match status" value="1"/>
</dbReference>
<gene>
    <name evidence="11" type="primary">psaL</name>
    <name evidence="13" type="ORF">DOP62_05055</name>
</gene>
<dbReference type="InterPro" id="IPR036592">
    <property type="entry name" value="PSI_PsaL_sf"/>
</dbReference>
<evidence type="ECO:0000256" key="8">
    <source>
        <dbReference type="ARBA" id="ARBA00023136"/>
    </source>
</evidence>
<evidence type="ECO:0000259" key="12">
    <source>
        <dbReference type="Pfam" id="PF02605"/>
    </source>
</evidence>
<dbReference type="GO" id="GO:0009538">
    <property type="term" value="C:photosystem I reaction center"/>
    <property type="evidence" value="ECO:0007669"/>
    <property type="project" value="InterPro"/>
</dbReference>
<protein>
    <recommendedName>
        <fullName evidence="3 11">Photosystem I reaction center subunit XI</fullName>
    </recommendedName>
    <alternativeName>
        <fullName evidence="9 11">PSI subunit V</fullName>
    </alternativeName>
    <alternativeName>
        <fullName evidence="10 11">PSI-L</fullName>
    </alternativeName>
</protein>
<evidence type="ECO:0000256" key="4">
    <source>
        <dbReference type="ARBA" id="ARBA00022531"/>
    </source>
</evidence>
<evidence type="ECO:0000256" key="9">
    <source>
        <dbReference type="ARBA" id="ARBA00032768"/>
    </source>
</evidence>
<dbReference type="InterPro" id="IPR022980">
    <property type="entry name" value="PSI_suXI"/>
</dbReference>
<keyword evidence="6 11" id="KW-0603">Photosystem I</keyword>
<dbReference type="PANTHER" id="PTHR34803">
    <property type="entry name" value="PHOTOSYSTEM I REACTION CENTER SUBUNIT XI, CHLOROPLASTIC"/>
    <property type="match status" value="1"/>
</dbReference>
<dbReference type="GO" id="GO:0015979">
    <property type="term" value="P:photosynthesis"/>
    <property type="evidence" value="ECO:0007669"/>
    <property type="project" value="UniProtKB-UniRule"/>
</dbReference>
<dbReference type="AlphaFoldDB" id="A0AAN1QN38"/>
<evidence type="ECO:0000256" key="1">
    <source>
        <dbReference type="ARBA" id="ARBA00004636"/>
    </source>
</evidence>
<evidence type="ECO:0000256" key="11">
    <source>
        <dbReference type="HAMAP-Rule" id="MF_00447"/>
    </source>
</evidence>
<evidence type="ECO:0000313" key="14">
    <source>
        <dbReference type="Proteomes" id="UP000267249"/>
    </source>
</evidence>
<keyword evidence="4 11" id="KW-0602">Photosynthesis</keyword>
<evidence type="ECO:0000256" key="2">
    <source>
        <dbReference type="ARBA" id="ARBA00008820"/>
    </source>
</evidence>
<evidence type="ECO:0000256" key="10">
    <source>
        <dbReference type="ARBA" id="ARBA00033437"/>
    </source>
</evidence>
<dbReference type="Proteomes" id="UP000267249">
    <property type="component" value="Chromosome"/>
</dbReference>
<feature type="domain" description="Photosystem I PsaL reaction centre subunit XI" evidence="12">
    <location>
        <begin position="6"/>
        <end position="148"/>
    </location>
</feature>
<keyword evidence="8 11" id="KW-0472">Membrane</keyword>
<proteinExistence type="inferred from homology"/>
<evidence type="ECO:0000256" key="5">
    <source>
        <dbReference type="ARBA" id="ARBA00022692"/>
    </source>
</evidence>
<dbReference type="RefSeq" id="WP_208676163.1">
    <property type="nucleotide sequence ID" value="NZ_CP030139.2"/>
</dbReference>
<comment type="similarity">
    <text evidence="2 11">Belongs to the PsaL family.</text>
</comment>
<dbReference type="EMBL" id="CP030139">
    <property type="protein sequence ID" value="AZB72178.1"/>
    <property type="molecule type" value="Genomic_DNA"/>
</dbReference>
<accession>A0AAN1QN38</accession>
<evidence type="ECO:0000256" key="3">
    <source>
        <dbReference type="ARBA" id="ARBA00019514"/>
    </source>
</evidence>
<keyword evidence="7 11" id="KW-1133">Transmembrane helix</keyword>
<feature type="transmembrane region" description="Helical" evidence="11">
    <location>
        <begin position="77"/>
        <end position="96"/>
    </location>
</feature>
<dbReference type="PANTHER" id="PTHR34803:SF2">
    <property type="entry name" value="PHOTOSYSTEM I REACTION CENTER SUBUNIT XI, CHLOROPLASTIC"/>
    <property type="match status" value="1"/>
</dbReference>
<dbReference type="Pfam" id="PF02605">
    <property type="entry name" value="PsaL"/>
    <property type="match status" value="1"/>
</dbReference>
<evidence type="ECO:0000256" key="7">
    <source>
        <dbReference type="ARBA" id="ARBA00022989"/>
    </source>
</evidence>
<comment type="subcellular location">
    <subcellularLocation>
        <location evidence="1 11">Cellular thylakoid membrane</location>
        <topology evidence="1 11">Multi-pass membrane protein</topology>
    </subcellularLocation>
</comment>
<evidence type="ECO:0000313" key="13">
    <source>
        <dbReference type="EMBL" id="AZB72178.1"/>
    </source>
</evidence>
<dbReference type="Gene3D" id="1.20.1240.10">
    <property type="entry name" value="Photosystem I PsaL, reaction centre subunit XI"/>
    <property type="match status" value="1"/>
</dbReference>
<dbReference type="SUPFAM" id="SSF81568">
    <property type="entry name" value="Photosystem I reaction center subunit XI, PsaL"/>
    <property type="match status" value="1"/>
</dbReference>
<reference evidence="13 14" key="1">
    <citation type="journal article" date="2018" name="Sci. Rep.">
        <title>Genome Features and Biochemical Characteristics of a Robust, Fast Growing and Naturally Transformable Cyanobacterium Synechococcus elongatus PCC 11801 Isolated from India.</title>
        <authorList>
            <person name="Jaiswal D."/>
            <person name="Sengupta A."/>
            <person name="Sohoni S."/>
            <person name="Sengupta S."/>
            <person name="Phadnavis A.G."/>
            <person name="Pakrasi H.B."/>
            <person name="Wangikar P.P."/>
        </authorList>
    </citation>
    <scope>NUCLEOTIDE SEQUENCE [LARGE SCALE GENOMIC DNA]</scope>
    <source>
        <strain evidence="13 14">PCC 11801</strain>
    </source>
</reference>
<name>A0AAN1QN38_SYNEL</name>
<organism evidence="13 14">
    <name type="scientific">Synechococcus elongatus PCC 11801</name>
    <dbReference type="NCBI Taxonomy" id="2219813"/>
    <lineage>
        <taxon>Bacteria</taxon>
        <taxon>Bacillati</taxon>
        <taxon>Cyanobacteriota</taxon>
        <taxon>Cyanophyceae</taxon>
        <taxon>Synechococcales</taxon>
        <taxon>Synechococcaceae</taxon>
        <taxon>Synechococcus</taxon>
    </lineage>
</organism>
<evidence type="ECO:0000256" key="6">
    <source>
        <dbReference type="ARBA" id="ARBA00022836"/>
    </source>
</evidence>
<sequence length="166" mass="17303">MAQDVIANGGTPEIGNLATPINSSPFTRTFINALPIYRRGLSSNRRGLEIGMAHGFLLYGPFSILGPLRNTETAGSAGLLATVGLVVILTVCLSLYGNAGSGPAPAESTVTTPNPPQELFTKEGWSEFTSGFILGGLGGAFFAFYLASTPYVQPLVKIAAGVWSVH</sequence>
<dbReference type="InterPro" id="IPR003757">
    <property type="entry name" value="PSI_PsaL"/>
</dbReference>